<evidence type="ECO:0000259" key="6">
    <source>
        <dbReference type="PROSITE" id="PS50893"/>
    </source>
</evidence>
<evidence type="ECO:0000256" key="4">
    <source>
        <dbReference type="ARBA" id="ARBA00022840"/>
    </source>
</evidence>
<organism evidence="7">
    <name type="scientific">uncultured Thermomicrobiales bacterium</name>
    <dbReference type="NCBI Taxonomy" id="1645740"/>
    <lineage>
        <taxon>Bacteria</taxon>
        <taxon>Pseudomonadati</taxon>
        <taxon>Thermomicrobiota</taxon>
        <taxon>Thermomicrobia</taxon>
        <taxon>Thermomicrobiales</taxon>
        <taxon>environmental samples</taxon>
    </lineage>
</organism>
<comment type="similarity">
    <text evidence="1">Belongs to the ABC transporter superfamily.</text>
</comment>
<dbReference type="Pfam" id="PF00005">
    <property type="entry name" value="ABC_tran"/>
    <property type="match status" value="1"/>
</dbReference>
<proteinExistence type="inferred from homology"/>
<dbReference type="EMBL" id="CADCWE010000087">
    <property type="protein sequence ID" value="CAA9536405.1"/>
    <property type="molecule type" value="Genomic_DNA"/>
</dbReference>
<name>A0A6J4TZV3_9BACT</name>
<reference evidence="7" key="1">
    <citation type="submission" date="2020-02" db="EMBL/GenBank/DDBJ databases">
        <authorList>
            <person name="Meier V. D."/>
        </authorList>
    </citation>
    <scope>NUCLEOTIDE SEQUENCE</scope>
    <source>
        <strain evidence="7">AVDCRST_MAG73</strain>
    </source>
</reference>
<keyword evidence="5" id="KW-0029">Amino-acid transport</keyword>
<dbReference type="InterPro" id="IPR017871">
    <property type="entry name" value="ABC_transporter-like_CS"/>
</dbReference>
<dbReference type="PROSITE" id="PS00211">
    <property type="entry name" value="ABC_TRANSPORTER_1"/>
    <property type="match status" value="1"/>
</dbReference>
<dbReference type="InterPro" id="IPR027417">
    <property type="entry name" value="P-loop_NTPase"/>
</dbReference>
<dbReference type="Gene3D" id="3.40.50.300">
    <property type="entry name" value="P-loop containing nucleotide triphosphate hydrolases"/>
    <property type="match status" value="1"/>
</dbReference>
<evidence type="ECO:0000256" key="3">
    <source>
        <dbReference type="ARBA" id="ARBA00022741"/>
    </source>
</evidence>
<dbReference type="GO" id="GO:0005524">
    <property type="term" value="F:ATP binding"/>
    <property type="evidence" value="ECO:0007669"/>
    <property type="project" value="UniProtKB-KW"/>
</dbReference>
<dbReference type="GO" id="GO:0016887">
    <property type="term" value="F:ATP hydrolysis activity"/>
    <property type="evidence" value="ECO:0007669"/>
    <property type="project" value="InterPro"/>
</dbReference>
<dbReference type="InterPro" id="IPR003593">
    <property type="entry name" value="AAA+_ATPase"/>
</dbReference>
<keyword evidence="4 7" id="KW-0067">ATP-binding</keyword>
<accession>A0A6J4TZV3</accession>
<dbReference type="InterPro" id="IPR052156">
    <property type="entry name" value="BCAA_Transport_ATP-bd_LivF"/>
</dbReference>
<evidence type="ECO:0000256" key="5">
    <source>
        <dbReference type="ARBA" id="ARBA00022970"/>
    </source>
</evidence>
<dbReference type="SMART" id="SM00382">
    <property type="entry name" value="AAA"/>
    <property type="match status" value="1"/>
</dbReference>
<gene>
    <name evidence="7" type="ORF">AVDCRST_MAG73-1504</name>
</gene>
<dbReference type="GO" id="GO:0015658">
    <property type="term" value="F:branched-chain amino acid transmembrane transporter activity"/>
    <property type="evidence" value="ECO:0007669"/>
    <property type="project" value="TreeGrafter"/>
</dbReference>
<evidence type="ECO:0000256" key="2">
    <source>
        <dbReference type="ARBA" id="ARBA00022448"/>
    </source>
</evidence>
<protein>
    <submittedName>
        <fullName evidence="7">Branched-chain amino acid transport ATP-binding protein LivF</fullName>
    </submittedName>
</protein>
<keyword evidence="3" id="KW-0547">Nucleotide-binding</keyword>
<dbReference type="PROSITE" id="PS50893">
    <property type="entry name" value="ABC_TRANSPORTER_2"/>
    <property type="match status" value="1"/>
</dbReference>
<dbReference type="PANTHER" id="PTHR43820:SF4">
    <property type="entry name" value="HIGH-AFFINITY BRANCHED-CHAIN AMINO ACID TRANSPORT ATP-BINDING PROTEIN LIVF"/>
    <property type="match status" value="1"/>
</dbReference>
<feature type="domain" description="ABC transporter" evidence="6">
    <location>
        <begin position="3"/>
        <end position="235"/>
    </location>
</feature>
<keyword evidence="2" id="KW-0813">Transport</keyword>
<dbReference type="CDD" id="cd03224">
    <property type="entry name" value="ABC_TM1139_LivF_branched"/>
    <property type="match status" value="1"/>
</dbReference>
<sequence length="235" mass="25145">MLLQVRHLSAAYAGVPALHDVSLDVGEGQIVALIGANGAGKTTTLRTISGLLRPERGEIAFRGQRLAGQPAHRIAELGIAHVPEGRRLFSRLTVRQNLLVGAHSPRARAGEDAAMERVLTMFPRLRERADQRAGTLSGGEQQMVAIARGLMLGPALLMLDEPSLGIAPKLVDEIFTTIRAIAREGTTILLVEQNVRESLELADHAYVLQTGSTIADGTGAEILASDLVRRAYLGI</sequence>
<evidence type="ECO:0000256" key="1">
    <source>
        <dbReference type="ARBA" id="ARBA00005417"/>
    </source>
</evidence>
<dbReference type="PANTHER" id="PTHR43820">
    <property type="entry name" value="HIGH-AFFINITY BRANCHED-CHAIN AMINO ACID TRANSPORT ATP-BINDING PROTEIN LIVF"/>
    <property type="match status" value="1"/>
</dbReference>
<evidence type="ECO:0000313" key="7">
    <source>
        <dbReference type="EMBL" id="CAA9536405.1"/>
    </source>
</evidence>
<dbReference type="SUPFAM" id="SSF52540">
    <property type="entry name" value="P-loop containing nucleoside triphosphate hydrolases"/>
    <property type="match status" value="1"/>
</dbReference>
<dbReference type="InterPro" id="IPR003439">
    <property type="entry name" value="ABC_transporter-like_ATP-bd"/>
</dbReference>
<dbReference type="AlphaFoldDB" id="A0A6J4TZV3"/>
<dbReference type="GO" id="GO:0015807">
    <property type="term" value="P:L-amino acid transport"/>
    <property type="evidence" value="ECO:0007669"/>
    <property type="project" value="TreeGrafter"/>
</dbReference>